<evidence type="ECO:0000313" key="4">
    <source>
        <dbReference type="Proteomes" id="UP001482620"/>
    </source>
</evidence>
<feature type="non-terminal residue" evidence="3">
    <location>
        <position position="196"/>
    </location>
</feature>
<reference evidence="3 4" key="1">
    <citation type="submission" date="2021-06" db="EMBL/GenBank/DDBJ databases">
        <authorList>
            <person name="Palmer J.M."/>
        </authorList>
    </citation>
    <scope>NUCLEOTIDE SEQUENCE [LARGE SCALE GENOMIC DNA]</scope>
    <source>
        <strain evidence="4">if_2019</strain>
        <tissue evidence="3">Muscle</tissue>
    </source>
</reference>
<organism evidence="3 4">
    <name type="scientific">Ilyodon furcidens</name>
    <name type="common">goldbreast splitfin</name>
    <dbReference type="NCBI Taxonomy" id="33524"/>
    <lineage>
        <taxon>Eukaryota</taxon>
        <taxon>Metazoa</taxon>
        <taxon>Chordata</taxon>
        <taxon>Craniata</taxon>
        <taxon>Vertebrata</taxon>
        <taxon>Euteleostomi</taxon>
        <taxon>Actinopterygii</taxon>
        <taxon>Neopterygii</taxon>
        <taxon>Teleostei</taxon>
        <taxon>Neoteleostei</taxon>
        <taxon>Acanthomorphata</taxon>
        <taxon>Ovalentaria</taxon>
        <taxon>Atherinomorphae</taxon>
        <taxon>Cyprinodontiformes</taxon>
        <taxon>Goodeidae</taxon>
        <taxon>Ilyodon</taxon>
    </lineage>
</organism>
<feature type="region of interest" description="Disordered" evidence="1">
    <location>
        <begin position="115"/>
        <end position="141"/>
    </location>
</feature>
<sequence>MTITDVLCSFMIMCYLCIVFFLMRLCFCFTGGYWEIVMESLPQISVLDDLDRLRHLSSPGISSLCDIPCLEDYADFLVSSDASHSEAVKGAATTPCIDKVLTQFREQIALEKTTEQATDPVTQPVRQSSQPVCPTVTDPPNPINEERIKKLEHQVSQLIQQKATDGLHPGFIYFTVLWKGFRNSPVTSSITPCIAK</sequence>
<comment type="caution">
    <text evidence="3">The sequence shown here is derived from an EMBL/GenBank/DDBJ whole genome shotgun (WGS) entry which is preliminary data.</text>
</comment>
<dbReference type="EMBL" id="JAHRIQ010086370">
    <property type="protein sequence ID" value="MEQ2249748.1"/>
    <property type="molecule type" value="Genomic_DNA"/>
</dbReference>
<proteinExistence type="predicted"/>
<evidence type="ECO:0000313" key="3">
    <source>
        <dbReference type="EMBL" id="MEQ2249748.1"/>
    </source>
</evidence>
<evidence type="ECO:0000256" key="2">
    <source>
        <dbReference type="SAM" id="Phobius"/>
    </source>
</evidence>
<feature type="compositionally biased region" description="Polar residues" evidence="1">
    <location>
        <begin position="115"/>
        <end position="132"/>
    </location>
</feature>
<feature type="transmembrane region" description="Helical" evidence="2">
    <location>
        <begin position="12"/>
        <end position="34"/>
    </location>
</feature>
<evidence type="ECO:0000256" key="1">
    <source>
        <dbReference type="SAM" id="MobiDB-lite"/>
    </source>
</evidence>
<gene>
    <name evidence="3" type="ORF">ILYODFUR_032439</name>
</gene>
<keyword evidence="2" id="KW-1133">Transmembrane helix</keyword>
<keyword evidence="2" id="KW-0472">Membrane</keyword>
<name>A0ABV0V018_9TELE</name>
<keyword evidence="2" id="KW-0812">Transmembrane</keyword>
<accession>A0ABV0V018</accession>
<protein>
    <submittedName>
        <fullName evidence="3">Uncharacterized protein</fullName>
    </submittedName>
</protein>
<keyword evidence="4" id="KW-1185">Reference proteome</keyword>
<dbReference type="Proteomes" id="UP001482620">
    <property type="component" value="Unassembled WGS sequence"/>
</dbReference>